<dbReference type="PRINTS" id="PR00463">
    <property type="entry name" value="EP450I"/>
</dbReference>
<comment type="cofactor">
    <cofactor evidence="3">
        <name>heme</name>
        <dbReference type="ChEBI" id="CHEBI:30413"/>
    </cofactor>
</comment>
<feature type="binding site" description="axial binding residue" evidence="3">
    <location>
        <position position="444"/>
    </location>
    <ligand>
        <name>heme</name>
        <dbReference type="ChEBI" id="CHEBI:30413"/>
    </ligand>
    <ligandPart>
        <name>Fe</name>
        <dbReference type="ChEBI" id="CHEBI:18248"/>
    </ligandPart>
</feature>
<comment type="similarity">
    <text evidence="1">Belongs to the cytochrome P450 family.</text>
</comment>
<keyword evidence="3" id="KW-0349">Heme</keyword>
<evidence type="ECO:0000313" key="4">
    <source>
        <dbReference type="EMBL" id="EMF07955.1"/>
    </source>
</evidence>
<evidence type="ECO:0000313" key="5">
    <source>
        <dbReference type="Proteomes" id="UP000016931"/>
    </source>
</evidence>
<dbReference type="GeneID" id="27900234"/>
<keyword evidence="3" id="KW-0408">Iron</keyword>
<dbReference type="Gene3D" id="1.10.630.10">
    <property type="entry name" value="Cytochrome P450"/>
    <property type="match status" value="1"/>
</dbReference>
<dbReference type="CDD" id="cd11059">
    <property type="entry name" value="CYP_fungal"/>
    <property type="match status" value="1"/>
</dbReference>
<name>M3C7U3_SPHMS</name>
<dbReference type="PRINTS" id="PR00385">
    <property type="entry name" value="P450"/>
</dbReference>
<gene>
    <name evidence="4" type="ORF">SEPMUDRAFT_145276</name>
</gene>
<dbReference type="InterPro" id="IPR036396">
    <property type="entry name" value="Cyt_P450_sf"/>
</dbReference>
<dbReference type="AlphaFoldDB" id="M3C7U3"/>
<protein>
    <submittedName>
        <fullName evidence="4">Cytochrome P450</fullName>
    </submittedName>
</protein>
<proteinExistence type="inferred from homology"/>
<evidence type="ECO:0000256" key="3">
    <source>
        <dbReference type="PIRSR" id="PIRSR602401-1"/>
    </source>
</evidence>
<dbReference type="GO" id="GO:0004497">
    <property type="term" value="F:monooxygenase activity"/>
    <property type="evidence" value="ECO:0007669"/>
    <property type="project" value="InterPro"/>
</dbReference>
<keyword evidence="3" id="KW-0479">Metal-binding</keyword>
<dbReference type="SUPFAM" id="SSF48264">
    <property type="entry name" value="Cytochrome P450"/>
    <property type="match status" value="1"/>
</dbReference>
<organism evidence="4 5">
    <name type="scientific">Sphaerulina musiva (strain SO2202)</name>
    <name type="common">Poplar stem canker fungus</name>
    <name type="synonym">Septoria musiva</name>
    <dbReference type="NCBI Taxonomy" id="692275"/>
    <lineage>
        <taxon>Eukaryota</taxon>
        <taxon>Fungi</taxon>
        <taxon>Dikarya</taxon>
        <taxon>Ascomycota</taxon>
        <taxon>Pezizomycotina</taxon>
        <taxon>Dothideomycetes</taxon>
        <taxon>Dothideomycetidae</taxon>
        <taxon>Mycosphaerellales</taxon>
        <taxon>Mycosphaerellaceae</taxon>
        <taxon>Sphaerulina</taxon>
    </lineage>
</organism>
<dbReference type="Pfam" id="PF00067">
    <property type="entry name" value="p450"/>
    <property type="match status" value="1"/>
</dbReference>
<dbReference type="STRING" id="692275.M3C7U3"/>
<dbReference type="GO" id="GO:0016705">
    <property type="term" value="F:oxidoreductase activity, acting on paired donors, with incorporation or reduction of molecular oxygen"/>
    <property type="evidence" value="ECO:0007669"/>
    <property type="project" value="InterPro"/>
</dbReference>
<reference evidence="4 5" key="1">
    <citation type="journal article" date="2012" name="PLoS Pathog.">
        <title>Diverse lifestyles and strategies of plant pathogenesis encoded in the genomes of eighteen Dothideomycetes fungi.</title>
        <authorList>
            <person name="Ohm R.A."/>
            <person name="Feau N."/>
            <person name="Henrissat B."/>
            <person name="Schoch C.L."/>
            <person name="Horwitz B.A."/>
            <person name="Barry K.W."/>
            <person name="Condon B.J."/>
            <person name="Copeland A.C."/>
            <person name="Dhillon B."/>
            <person name="Glaser F."/>
            <person name="Hesse C.N."/>
            <person name="Kosti I."/>
            <person name="LaButti K."/>
            <person name="Lindquist E.A."/>
            <person name="Lucas S."/>
            <person name="Salamov A.A."/>
            <person name="Bradshaw R.E."/>
            <person name="Ciuffetti L."/>
            <person name="Hamelin R.C."/>
            <person name="Kema G.H.J."/>
            <person name="Lawrence C."/>
            <person name="Scott J.A."/>
            <person name="Spatafora J.W."/>
            <person name="Turgeon B.G."/>
            <person name="de Wit P.J.G.M."/>
            <person name="Zhong S."/>
            <person name="Goodwin S.B."/>
            <person name="Grigoriev I.V."/>
        </authorList>
    </citation>
    <scope>NUCLEOTIDE SEQUENCE [LARGE SCALE GENOMIC DNA]</scope>
    <source>
        <strain evidence="4 5">SO2202</strain>
    </source>
</reference>
<dbReference type="Proteomes" id="UP000016931">
    <property type="component" value="Unassembled WGS sequence"/>
</dbReference>
<dbReference type="RefSeq" id="XP_016756076.1">
    <property type="nucleotide sequence ID" value="XM_016903097.1"/>
</dbReference>
<dbReference type="eggNOG" id="KOG0157">
    <property type="taxonomic scope" value="Eukaryota"/>
</dbReference>
<dbReference type="InterPro" id="IPR001128">
    <property type="entry name" value="Cyt_P450"/>
</dbReference>
<dbReference type="HOGENOM" id="CLU_001570_14_2_1"/>
<accession>M3C7U3</accession>
<sequence length="512" mass="56753">MLLLTLITASPLVLAAAFFLLVPTTLLLQRYLNSPLNGIPGPWWARLSAIPLFYKSAVCRQQAQTIEDLHKQYGPIVRIAPGEVAVSSQASFKAVHKIGSGFTKSVWYGFIGPTEKNHGPAGMFQELDPHRHAQTRKMFSRGFSTANLRVEWEDMVRSKVVKAVKGIAAEADRANGLADVRRWWTLMASDVVSEVAFGEALGGLDTQEMHPFFHKVFASNLASTMYYYMPVLYEVLSRIPVPALTDFFNAWRALLDIASIAYKNSLSNASKKNIFSEILAKAENDPEGRLTPMQVTVEAGGLIIAGSDTTSESLTYLIWAALKRPEVQQALQDELLAHDLELRDAELEKLPVLNAVIKETLRLYSAVPMPQPRVVPKGGVTLEGQFLPEGTVVNTTPYVSHRDPAVFPNPENFDYTRWLPNGSATLSPDARAAWWAFGAGSYTCIGQHLAMMELRLACAMFFQTFQGARLGSETTDDSMTMMNYVVIAPKGERLMVDFSQVNLLPERGYLMI</sequence>
<dbReference type="InterPro" id="IPR050121">
    <property type="entry name" value="Cytochrome_P450_monoxygenase"/>
</dbReference>
<dbReference type="GO" id="GO:0005506">
    <property type="term" value="F:iron ion binding"/>
    <property type="evidence" value="ECO:0007669"/>
    <property type="project" value="InterPro"/>
</dbReference>
<dbReference type="PANTHER" id="PTHR24305:SF96">
    <property type="entry name" value="CYTOCHROME P450 MONOOXYGENASE STCB-RELATED"/>
    <property type="match status" value="1"/>
</dbReference>
<dbReference type="PANTHER" id="PTHR24305">
    <property type="entry name" value="CYTOCHROME P450"/>
    <property type="match status" value="1"/>
</dbReference>
<dbReference type="EMBL" id="KB456272">
    <property type="protein sequence ID" value="EMF07955.1"/>
    <property type="molecule type" value="Genomic_DNA"/>
</dbReference>
<keyword evidence="2" id="KW-0560">Oxidoreductase</keyword>
<evidence type="ECO:0000256" key="1">
    <source>
        <dbReference type="ARBA" id="ARBA00010617"/>
    </source>
</evidence>
<keyword evidence="5" id="KW-1185">Reference proteome</keyword>
<dbReference type="InterPro" id="IPR002401">
    <property type="entry name" value="Cyt_P450_E_grp-I"/>
</dbReference>
<dbReference type="GO" id="GO:0020037">
    <property type="term" value="F:heme binding"/>
    <property type="evidence" value="ECO:0007669"/>
    <property type="project" value="InterPro"/>
</dbReference>
<dbReference type="OrthoDB" id="1470350at2759"/>
<evidence type="ECO:0000256" key="2">
    <source>
        <dbReference type="ARBA" id="ARBA00023002"/>
    </source>
</evidence>